<sequence length="75" mass="8351">MWETLELLLPERRASPKAGRPRVDDRAALNGILFVLFTGIPWEDLLASLARMAGQRRMGSVACNDVVAPSRIRCD</sequence>
<dbReference type="OrthoDB" id="5524851at2"/>
<evidence type="ECO:0000259" key="1">
    <source>
        <dbReference type="Pfam" id="PF13340"/>
    </source>
</evidence>
<comment type="caution">
    <text evidence="2">The sequence shown here is derived from an EMBL/GenBank/DDBJ whole genome shotgun (WGS) entry which is preliminary data.</text>
</comment>
<dbReference type="InterPro" id="IPR025161">
    <property type="entry name" value="IS402-like_dom"/>
</dbReference>
<keyword evidence="3" id="KW-1185">Reference proteome</keyword>
<feature type="domain" description="Insertion element IS402-like" evidence="1">
    <location>
        <begin position="2"/>
        <end position="46"/>
    </location>
</feature>
<dbReference type="Proteomes" id="UP000030460">
    <property type="component" value="Unassembled WGS sequence"/>
</dbReference>
<reference evidence="2" key="2">
    <citation type="submission" date="2020-04" db="EMBL/GenBank/DDBJ databases">
        <authorList>
            <person name="Alexandrino P."/>
            <person name="Mendonca T."/>
            <person name="Guaman L."/>
            <person name="Cherix J."/>
            <person name="Lozano-Sakalauskas G."/>
            <person name="Fujita A."/>
            <person name="Filho E.R."/>
            <person name="Long P."/>
            <person name="Padilla G."/>
            <person name="Taciro M.K."/>
            <person name="Gomez J.G."/>
            <person name="Silva L.F."/>
            <person name="Torres M."/>
        </authorList>
    </citation>
    <scope>NUCLEOTIDE SEQUENCE</scope>
    <source>
        <strain evidence="2">LMG 19450</strain>
    </source>
</reference>
<reference evidence="2" key="1">
    <citation type="journal article" date="2015" name="Genome Announc.">
        <title>Draft Genome Sequence of the Polyhydroxyalkanoate-Producing Bacterium Burkholderia sacchari LMG 19450 Isolated from Brazilian Sugarcane Plantation Soil.</title>
        <authorList>
            <person name="Alexandrino P.M."/>
            <person name="Mendonca T.T."/>
            <person name="Guaman Bautista L.P."/>
            <person name="Cherix J."/>
            <person name="Lozano-Sakalauskas G.C."/>
            <person name="Fujita A."/>
            <person name="Ramos Filho E."/>
            <person name="Long P."/>
            <person name="Padilla G."/>
            <person name="Taciro M.K."/>
            <person name="Gomez J.G."/>
            <person name="Silva L.F."/>
        </authorList>
    </citation>
    <scope>NUCLEOTIDE SEQUENCE</scope>
    <source>
        <strain evidence="2">LMG 19450</strain>
    </source>
</reference>
<dbReference type="AlphaFoldDB" id="A0A8T6ZGC7"/>
<gene>
    <name evidence="2" type="ORF">NH14_016130</name>
</gene>
<accession>A0A8T6ZGC7</accession>
<organism evidence="2 3">
    <name type="scientific">Paraburkholderia sacchari</name>
    <dbReference type="NCBI Taxonomy" id="159450"/>
    <lineage>
        <taxon>Bacteria</taxon>
        <taxon>Pseudomonadati</taxon>
        <taxon>Pseudomonadota</taxon>
        <taxon>Betaproteobacteria</taxon>
        <taxon>Burkholderiales</taxon>
        <taxon>Burkholderiaceae</taxon>
        <taxon>Paraburkholderia</taxon>
    </lineage>
</organism>
<evidence type="ECO:0000313" key="2">
    <source>
        <dbReference type="EMBL" id="NLP62669.1"/>
    </source>
</evidence>
<protein>
    <submittedName>
        <fullName evidence="2">Transposase</fullName>
    </submittedName>
</protein>
<dbReference type="Pfam" id="PF13340">
    <property type="entry name" value="DUF4096"/>
    <property type="match status" value="1"/>
</dbReference>
<dbReference type="EMBL" id="JTDB02000004">
    <property type="protein sequence ID" value="NLP62669.1"/>
    <property type="molecule type" value="Genomic_DNA"/>
</dbReference>
<evidence type="ECO:0000313" key="3">
    <source>
        <dbReference type="Proteomes" id="UP000030460"/>
    </source>
</evidence>
<name>A0A8T6ZGC7_9BURK</name>
<proteinExistence type="predicted"/>